<sequence>MMAHLPKKSPDAGLWKYGRQAVRRIVKAVRWSLDKVLRNRLVLMSLIKMAEAIVKLVSAVLEMFRHF</sequence>
<protein>
    <submittedName>
        <fullName evidence="1">Uncharacterized protein</fullName>
    </submittedName>
</protein>
<organism evidence="1 2">
    <name type="scientific">Erythrobacter aureus</name>
    <dbReference type="NCBI Taxonomy" id="2182384"/>
    <lineage>
        <taxon>Bacteria</taxon>
        <taxon>Pseudomonadati</taxon>
        <taxon>Pseudomonadota</taxon>
        <taxon>Alphaproteobacteria</taxon>
        <taxon>Sphingomonadales</taxon>
        <taxon>Erythrobacteraceae</taxon>
        <taxon>Erythrobacter/Porphyrobacter group</taxon>
        <taxon>Erythrobacter</taxon>
    </lineage>
</organism>
<evidence type="ECO:0000313" key="1">
    <source>
        <dbReference type="EMBL" id="AXK41878.1"/>
    </source>
</evidence>
<proteinExistence type="predicted"/>
<dbReference type="AlphaFoldDB" id="A0A345YD76"/>
<dbReference type="EMBL" id="CP031357">
    <property type="protein sequence ID" value="AXK41878.1"/>
    <property type="molecule type" value="Genomic_DNA"/>
</dbReference>
<gene>
    <name evidence="1" type="ORF">DVR09_05545</name>
</gene>
<reference evidence="2" key="1">
    <citation type="submission" date="2018-07" db="EMBL/GenBank/DDBJ databases">
        <title>Genome sequence of Erythrobacter strain YH-07, an antagonistic bacterium isolated from Yellow Sea.</title>
        <authorList>
            <person name="Tang T."/>
            <person name="Liu Q."/>
            <person name="Sun X."/>
        </authorList>
    </citation>
    <scope>NUCLEOTIDE SEQUENCE [LARGE SCALE GENOMIC DNA]</scope>
    <source>
        <strain evidence="2">YH-07</strain>
    </source>
</reference>
<dbReference type="KEGG" id="err:DVR09_05545"/>
<evidence type="ECO:0000313" key="2">
    <source>
        <dbReference type="Proteomes" id="UP000254508"/>
    </source>
</evidence>
<dbReference type="Proteomes" id="UP000254508">
    <property type="component" value="Chromosome"/>
</dbReference>
<name>A0A345YD76_9SPHN</name>
<keyword evidence="2" id="KW-1185">Reference proteome</keyword>
<dbReference type="RefSeq" id="WP_115416064.1">
    <property type="nucleotide sequence ID" value="NZ_CP031357.1"/>
</dbReference>
<accession>A0A345YD76</accession>